<organism evidence="2 3">
    <name type="scientific">Cyanomargarita calcarea GSE-NOS-MK-12-04C</name>
    <dbReference type="NCBI Taxonomy" id="2839659"/>
    <lineage>
        <taxon>Bacteria</taxon>
        <taxon>Bacillati</taxon>
        <taxon>Cyanobacteriota</taxon>
        <taxon>Cyanophyceae</taxon>
        <taxon>Nostocales</taxon>
        <taxon>Cyanomargaritaceae</taxon>
        <taxon>Cyanomargarita</taxon>
    </lineage>
</organism>
<evidence type="ECO:0000256" key="1">
    <source>
        <dbReference type="SAM" id="Coils"/>
    </source>
</evidence>
<dbReference type="Proteomes" id="UP000729701">
    <property type="component" value="Unassembled WGS sequence"/>
</dbReference>
<sequence length="258" mass="28752">MTNIQPFSFKLAQSLYASQESFPVDFDFAVEWLGYSRKDNAKRALTKNFVNKTDFLIIEEMVERLQGGGAAVERIYLSANCLKEMGMLAQTEKGKQVRQYFLKCEEIAKKAIAVIDSASNVTDLDVVANLAAMMGGLAKGIKASTDDIKRTVASGEVVVVSEVRYAAHNHSEENKAIASKLDRLIESHQRLENSVESLSVDQVETIVLCKSSNRNTRTIAFHCETEEQYQEFLALAERSGMSRSKFFLEVNCKALGVE</sequence>
<reference evidence="2" key="2">
    <citation type="journal article" date="2022" name="Microbiol. Resour. Announc.">
        <title>Metagenome Sequencing to Explore Phylogenomics of Terrestrial Cyanobacteria.</title>
        <authorList>
            <person name="Ward R.D."/>
            <person name="Stajich J.E."/>
            <person name="Johansen J.R."/>
            <person name="Huntemann M."/>
            <person name="Clum A."/>
            <person name="Foster B."/>
            <person name="Foster B."/>
            <person name="Roux S."/>
            <person name="Palaniappan K."/>
            <person name="Varghese N."/>
            <person name="Mukherjee S."/>
            <person name="Reddy T.B.K."/>
            <person name="Daum C."/>
            <person name="Copeland A."/>
            <person name="Chen I.A."/>
            <person name="Ivanova N.N."/>
            <person name="Kyrpides N.C."/>
            <person name="Shapiro N."/>
            <person name="Eloe-Fadrosh E.A."/>
            <person name="Pietrasiak N."/>
        </authorList>
    </citation>
    <scope>NUCLEOTIDE SEQUENCE</scope>
    <source>
        <strain evidence="2">GSE-NOS-MK-12-04C</strain>
    </source>
</reference>
<dbReference type="AlphaFoldDB" id="A0A951QHP9"/>
<dbReference type="EMBL" id="JAHHGZ010000003">
    <property type="protein sequence ID" value="MBW4666504.1"/>
    <property type="molecule type" value="Genomic_DNA"/>
</dbReference>
<protein>
    <submittedName>
        <fullName evidence="2">Uncharacterized protein</fullName>
    </submittedName>
</protein>
<evidence type="ECO:0000313" key="3">
    <source>
        <dbReference type="Proteomes" id="UP000729701"/>
    </source>
</evidence>
<feature type="coiled-coil region" evidence="1">
    <location>
        <begin position="174"/>
        <end position="201"/>
    </location>
</feature>
<keyword evidence="1" id="KW-0175">Coiled coil</keyword>
<comment type="caution">
    <text evidence="2">The sequence shown here is derived from an EMBL/GenBank/DDBJ whole genome shotgun (WGS) entry which is preliminary data.</text>
</comment>
<accession>A0A951QHP9</accession>
<proteinExistence type="predicted"/>
<name>A0A951QHP9_9CYAN</name>
<gene>
    <name evidence="2" type="ORF">KME60_03410</name>
</gene>
<reference evidence="2" key="1">
    <citation type="submission" date="2021-05" db="EMBL/GenBank/DDBJ databases">
        <authorList>
            <person name="Pietrasiak N."/>
            <person name="Ward R."/>
            <person name="Stajich J.E."/>
            <person name="Kurbessoian T."/>
        </authorList>
    </citation>
    <scope>NUCLEOTIDE SEQUENCE</scope>
    <source>
        <strain evidence="2">GSE-NOS-MK-12-04C</strain>
    </source>
</reference>
<evidence type="ECO:0000313" key="2">
    <source>
        <dbReference type="EMBL" id="MBW4666504.1"/>
    </source>
</evidence>